<dbReference type="RefSeq" id="XP_033525315.1">
    <property type="nucleotide sequence ID" value="XM_033662792.1"/>
</dbReference>
<proteinExistence type="predicted"/>
<dbReference type="GeneID" id="54403224"/>
<dbReference type="OrthoDB" id="20872at2759"/>
<dbReference type="PANTHER" id="PTHR10622">
    <property type="entry name" value="HET DOMAIN-CONTAINING PROTEIN"/>
    <property type="match status" value="1"/>
</dbReference>
<sequence length="293" mass="33812">MRLLNTSTLNLHYFGDDIPLYVILSHVWGRGEVTFDDIDKSHAKGMLGYKKIAECCDKAVQDGFEWVWIDTCCIDKKSSAELSEAINSMYRWYWQAEICYAYLKDVAEDEDYVDEKSKFQTSRWFQRGWTLQELLAPTVVEFYGRSWGLLGTKSSLLDAVHAATKIEKKYLVDRDLIKNASVATKFSWASLRRTTRTEDMAYCLLGLVHVNMPMLYGEGERAFFRLQLEIIKQTNEHTIFAWNPNTGDSRPSLGVLAPSPTFFKLSTQISSHDWKKTPSSTYEMTNRGLRMKL</sequence>
<dbReference type="EMBL" id="ML977503">
    <property type="protein sequence ID" value="KAF2130928.1"/>
    <property type="molecule type" value="Genomic_DNA"/>
</dbReference>
<feature type="non-terminal residue" evidence="2">
    <location>
        <position position="293"/>
    </location>
</feature>
<name>A0A6A6AIL5_9PLEO</name>
<organism evidence="2 3">
    <name type="scientific">Dothidotthia symphoricarpi CBS 119687</name>
    <dbReference type="NCBI Taxonomy" id="1392245"/>
    <lineage>
        <taxon>Eukaryota</taxon>
        <taxon>Fungi</taxon>
        <taxon>Dikarya</taxon>
        <taxon>Ascomycota</taxon>
        <taxon>Pezizomycotina</taxon>
        <taxon>Dothideomycetes</taxon>
        <taxon>Pleosporomycetidae</taxon>
        <taxon>Pleosporales</taxon>
        <taxon>Dothidotthiaceae</taxon>
        <taxon>Dothidotthia</taxon>
    </lineage>
</organism>
<gene>
    <name evidence="2" type="ORF">P153DRAFT_257832</name>
</gene>
<evidence type="ECO:0000313" key="3">
    <source>
        <dbReference type="Proteomes" id="UP000799771"/>
    </source>
</evidence>
<dbReference type="InterPro" id="IPR010730">
    <property type="entry name" value="HET"/>
</dbReference>
<keyword evidence="3" id="KW-1185">Reference proteome</keyword>
<dbReference type="PANTHER" id="PTHR10622:SF10">
    <property type="entry name" value="HET DOMAIN-CONTAINING PROTEIN"/>
    <property type="match status" value="1"/>
</dbReference>
<feature type="domain" description="Heterokaryon incompatibility" evidence="1">
    <location>
        <begin position="21"/>
        <end position="112"/>
    </location>
</feature>
<evidence type="ECO:0000313" key="2">
    <source>
        <dbReference type="EMBL" id="KAF2130928.1"/>
    </source>
</evidence>
<accession>A0A6A6AIL5</accession>
<reference evidence="2" key="1">
    <citation type="journal article" date="2020" name="Stud. Mycol.">
        <title>101 Dothideomycetes genomes: a test case for predicting lifestyles and emergence of pathogens.</title>
        <authorList>
            <person name="Haridas S."/>
            <person name="Albert R."/>
            <person name="Binder M."/>
            <person name="Bloem J."/>
            <person name="Labutti K."/>
            <person name="Salamov A."/>
            <person name="Andreopoulos B."/>
            <person name="Baker S."/>
            <person name="Barry K."/>
            <person name="Bills G."/>
            <person name="Bluhm B."/>
            <person name="Cannon C."/>
            <person name="Castanera R."/>
            <person name="Culley D."/>
            <person name="Daum C."/>
            <person name="Ezra D."/>
            <person name="Gonzalez J."/>
            <person name="Henrissat B."/>
            <person name="Kuo A."/>
            <person name="Liang C."/>
            <person name="Lipzen A."/>
            <person name="Lutzoni F."/>
            <person name="Magnuson J."/>
            <person name="Mondo S."/>
            <person name="Nolan M."/>
            <person name="Ohm R."/>
            <person name="Pangilinan J."/>
            <person name="Park H.-J."/>
            <person name="Ramirez L."/>
            <person name="Alfaro M."/>
            <person name="Sun H."/>
            <person name="Tritt A."/>
            <person name="Yoshinaga Y."/>
            <person name="Zwiers L.-H."/>
            <person name="Turgeon B."/>
            <person name="Goodwin S."/>
            <person name="Spatafora J."/>
            <person name="Crous P."/>
            <person name="Grigoriev I."/>
        </authorList>
    </citation>
    <scope>NUCLEOTIDE SEQUENCE</scope>
    <source>
        <strain evidence="2">CBS 119687</strain>
    </source>
</reference>
<dbReference type="AlphaFoldDB" id="A0A6A6AIL5"/>
<protein>
    <submittedName>
        <fullName evidence="2">HET-domain-containing protein</fullName>
    </submittedName>
</protein>
<evidence type="ECO:0000259" key="1">
    <source>
        <dbReference type="Pfam" id="PF06985"/>
    </source>
</evidence>
<dbReference type="Pfam" id="PF06985">
    <property type="entry name" value="HET"/>
    <property type="match status" value="1"/>
</dbReference>
<dbReference type="Proteomes" id="UP000799771">
    <property type="component" value="Unassembled WGS sequence"/>
</dbReference>